<dbReference type="Proteomes" id="UP000184073">
    <property type="component" value="Unassembled WGS sequence"/>
</dbReference>
<dbReference type="InterPro" id="IPR052158">
    <property type="entry name" value="INH-QAR"/>
</dbReference>
<sequence length="242" mass="25935">MSSPIDLRNPGRPIHIGVVLLNSVTEQLDIAPVGFFSGISASFLKDVPPNMFPDELKAQALDFVFHWVTETGDAPAALTGNMNVVPTDSFTSCPQLDIVLLGATKINYHASETEKAFLRKIHESCAAFLCVCGGFDPVLSAGLLEGKTATAPRFLLPSLRESAPGTNWVERRYVVDGKIWTTGVLLNGLDMVVAFAKSVWGGKDGDDGNGKGGLVDVMASGGGWPQRDVEYRDDNAPPLFKV</sequence>
<reference evidence="3" key="1">
    <citation type="journal article" date="2017" name="Genome Biol.">
        <title>Comparative genomics reveals high biological diversity and specific adaptations in the industrially and medically important fungal genus Aspergillus.</title>
        <authorList>
            <person name="de Vries R.P."/>
            <person name="Riley R."/>
            <person name="Wiebenga A."/>
            <person name="Aguilar-Osorio G."/>
            <person name="Amillis S."/>
            <person name="Uchima C.A."/>
            <person name="Anderluh G."/>
            <person name="Asadollahi M."/>
            <person name="Askin M."/>
            <person name="Barry K."/>
            <person name="Battaglia E."/>
            <person name="Bayram O."/>
            <person name="Benocci T."/>
            <person name="Braus-Stromeyer S.A."/>
            <person name="Caldana C."/>
            <person name="Canovas D."/>
            <person name="Cerqueira G.C."/>
            <person name="Chen F."/>
            <person name="Chen W."/>
            <person name="Choi C."/>
            <person name="Clum A."/>
            <person name="Dos Santos R.A."/>
            <person name="Damasio A.R."/>
            <person name="Diallinas G."/>
            <person name="Emri T."/>
            <person name="Fekete E."/>
            <person name="Flipphi M."/>
            <person name="Freyberg S."/>
            <person name="Gallo A."/>
            <person name="Gournas C."/>
            <person name="Habgood R."/>
            <person name="Hainaut M."/>
            <person name="Harispe M.L."/>
            <person name="Henrissat B."/>
            <person name="Hilden K.S."/>
            <person name="Hope R."/>
            <person name="Hossain A."/>
            <person name="Karabika E."/>
            <person name="Karaffa L."/>
            <person name="Karanyi Z."/>
            <person name="Krasevec N."/>
            <person name="Kuo A."/>
            <person name="Kusch H."/>
            <person name="LaButti K."/>
            <person name="Lagendijk E.L."/>
            <person name="Lapidus A."/>
            <person name="Levasseur A."/>
            <person name="Lindquist E."/>
            <person name="Lipzen A."/>
            <person name="Logrieco A.F."/>
            <person name="MacCabe A."/>
            <person name="Maekelae M.R."/>
            <person name="Malavazi I."/>
            <person name="Melin P."/>
            <person name="Meyer V."/>
            <person name="Mielnichuk N."/>
            <person name="Miskei M."/>
            <person name="Molnar A.P."/>
            <person name="Mule G."/>
            <person name="Ngan C.Y."/>
            <person name="Orejas M."/>
            <person name="Orosz E."/>
            <person name="Ouedraogo J.P."/>
            <person name="Overkamp K.M."/>
            <person name="Park H.-S."/>
            <person name="Perrone G."/>
            <person name="Piumi F."/>
            <person name="Punt P.J."/>
            <person name="Ram A.F."/>
            <person name="Ramon A."/>
            <person name="Rauscher S."/>
            <person name="Record E."/>
            <person name="Riano-Pachon D.M."/>
            <person name="Robert V."/>
            <person name="Roehrig J."/>
            <person name="Ruller R."/>
            <person name="Salamov A."/>
            <person name="Salih N.S."/>
            <person name="Samson R.A."/>
            <person name="Sandor E."/>
            <person name="Sanguinetti M."/>
            <person name="Schuetze T."/>
            <person name="Sepcic K."/>
            <person name="Shelest E."/>
            <person name="Sherlock G."/>
            <person name="Sophianopoulou V."/>
            <person name="Squina F.M."/>
            <person name="Sun H."/>
            <person name="Susca A."/>
            <person name="Todd R.B."/>
            <person name="Tsang A."/>
            <person name="Unkles S.E."/>
            <person name="van de Wiele N."/>
            <person name="van Rossen-Uffink D."/>
            <person name="Oliveira J.V."/>
            <person name="Vesth T.C."/>
            <person name="Visser J."/>
            <person name="Yu J.-H."/>
            <person name="Zhou M."/>
            <person name="Andersen M.R."/>
            <person name="Archer D.B."/>
            <person name="Baker S.E."/>
            <person name="Benoit I."/>
            <person name="Brakhage A.A."/>
            <person name="Braus G.H."/>
            <person name="Fischer R."/>
            <person name="Frisvad J.C."/>
            <person name="Goldman G.H."/>
            <person name="Houbraken J."/>
            <person name="Oakley B."/>
            <person name="Pocsi I."/>
            <person name="Scazzocchio C."/>
            <person name="Seiboth B."/>
            <person name="vanKuyk P.A."/>
            <person name="Wortman J."/>
            <person name="Dyer P.S."/>
            <person name="Grigoriev I.V."/>
        </authorList>
    </citation>
    <scope>NUCLEOTIDE SEQUENCE [LARGE SCALE GENOMIC DNA]</scope>
    <source>
        <strain evidence="3">CBS 583.65</strain>
    </source>
</reference>
<dbReference type="VEuPathDB" id="FungiDB:ASPVEDRAFT_202894"/>
<name>A0A1L9Q221_ASPVE</name>
<dbReference type="SUPFAM" id="SSF52317">
    <property type="entry name" value="Class I glutamine amidotransferase-like"/>
    <property type="match status" value="1"/>
</dbReference>
<evidence type="ECO:0000313" key="2">
    <source>
        <dbReference type="EMBL" id="OJJ07820.1"/>
    </source>
</evidence>
<protein>
    <recommendedName>
        <fullName evidence="1">DJ-1/PfpI domain-containing protein</fullName>
    </recommendedName>
</protein>
<organism evidence="2 3">
    <name type="scientific">Aspergillus versicolor CBS 583.65</name>
    <dbReference type="NCBI Taxonomy" id="1036611"/>
    <lineage>
        <taxon>Eukaryota</taxon>
        <taxon>Fungi</taxon>
        <taxon>Dikarya</taxon>
        <taxon>Ascomycota</taxon>
        <taxon>Pezizomycotina</taxon>
        <taxon>Eurotiomycetes</taxon>
        <taxon>Eurotiomycetidae</taxon>
        <taxon>Eurotiales</taxon>
        <taxon>Aspergillaceae</taxon>
        <taxon>Aspergillus</taxon>
        <taxon>Aspergillus subgen. Nidulantes</taxon>
    </lineage>
</organism>
<dbReference type="STRING" id="1036611.A0A1L9Q221"/>
<dbReference type="InterPro" id="IPR029062">
    <property type="entry name" value="Class_I_gatase-like"/>
</dbReference>
<evidence type="ECO:0000313" key="3">
    <source>
        <dbReference type="Proteomes" id="UP000184073"/>
    </source>
</evidence>
<accession>A0A1L9Q221</accession>
<feature type="domain" description="DJ-1/PfpI" evidence="1">
    <location>
        <begin position="81"/>
        <end position="182"/>
    </location>
</feature>
<gene>
    <name evidence="2" type="ORF">ASPVEDRAFT_202894</name>
</gene>
<dbReference type="AlphaFoldDB" id="A0A1L9Q221"/>
<dbReference type="OrthoDB" id="5424793at2759"/>
<dbReference type="PANTHER" id="PTHR43130">
    <property type="entry name" value="ARAC-FAMILY TRANSCRIPTIONAL REGULATOR"/>
    <property type="match status" value="1"/>
</dbReference>
<proteinExistence type="predicted"/>
<dbReference type="GeneID" id="63724899"/>
<dbReference type="Gene3D" id="3.40.50.880">
    <property type="match status" value="1"/>
</dbReference>
<dbReference type="RefSeq" id="XP_040673582.1">
    <property type="nucleotide sequence ID" value="XM_040809388.1"/>
</dbReference>
<evidence type="ECO:0000259" key="1">
    <source>
        <dbReference type="Pfam" id="PF01965"/>
    </source>
</evidence>
<keyword evidence="3" id="KW-1185">Reference proteome</keyword>
<dbReference type="EMBL" id="KV878138">
    <property type="protein sequence ID" value="OJJ07820.1"/>
    <property type="molecule type" value="Genomic_DNA"/>
</dbReference>
<dbReference type="InterPro" id="IPR002818">
    <property type="entry name" value="DJ-1/PfpI"/>
</dbReference>
<dbReference type="Pfam" id="PF01965">
    <property type="entry name" value="DJ-1_PfpI"/>
    <property type="match status" value="1"/>
</dbReference>
<dbReference type="PANTHER" id="PTHR43130:SF7">
    <property type="entry name" value="DJ-1_PFPI DOMAIN-CONTAINING PROTEIN"/>
    <property type="match status" value="1"/>
</dbReference>